<proteinExistence type="predicted"/>
<dbReference type="InParanoid" id="A0A1Q6DT39"/>
<dbReference type="STRING" id="1903181.BTN85_2180"/>
<organism evidence="2 3">
    <name type="scientific">Methanohalarchaeum thermophilum</name>
    <dbReference type="NCBI Taxonomy" id="1903181"/>
    <lineage>
        <taxon>Archaea</taxon>
        <taxon>Methanobacteriati</taxon>
        <taxon>Methanobacteriota</taxon>
        <taxon>Methanonatronarchaeia</taxon>
        <taxon>Methanonatronarchaeales</taxon>
        <taxon>Methanonatronarchaeaceae</taxon>
        <taxon>Candidatus Methanohalarchaeum</taxon>
    </lineage>
</organism>
<dbReference type="EMBL" id="MSDW01000002">
    <property type="protein sequence ID" value="OKY77529.1"/>
    <property type="molecule type" value="Genomic_DNA"/>
</dbReference>
<comment type="caution">
    <text evidence="2">The sequence shown here is derived from an EMBL/GenBank/DDBJ whole genome shotgun (WGS) entry which is preliminary data.</text>
</comment>
<evidence type="ECO:0000256" key="1">
    <source>
        <dbReference type="SAM" id="Coils"/>
    </source>
</evidence>
<keyword evidence="3" id="KW-1185">Reference proteome</keyword>
<evidence type="ECO:0000313" key="2">
    <source>
        <dbReference type="EMBL" id="OKY77529.1"/>
    </source>
</evidence>
<name>A0A1Q6DT39_METT1</name>
<protein>
    <submittedName>
        <fullName evidence="2">Uncharacterized protein</fullName>
    </submittedName>
</protein>
<feature type="coiled-coil region" evidence="1">
    <location>
        <begin position="50"/>
        <end position="107"/>
    </location>
</feature>
<gene>
    <name evidence="2" type="ORF">BTN85_2180</name>
</gene>
<reference evidence="2" key="1">
    <citation type="submission" date="2016-12" db="EMBL/GenBank/DDBJ databases">
        <title>Discovery of methanogenic haloarchaea.</title>
        <authorList>
            <person name="Sorokin D.Y."/>
            <person name="Makarova K.S."/>
            <person name="Abbas B."/>
            <person name="Ferrer M."/>
            <person name="Golyshin P.N."/>
        </authorList>
    </citation>
    <scope>NUCLEOTIDE SEQUENCE [LARGE SCALE GENOMIC DNA]</scope>
    <source>
        <strain evidence="2">HMET1</strain>
    </source>
</reference>
<keyword evidence="1" id="KW-0175">Coiled coil</keyword>
<accession>A0A1Q6DT39</accession>
<sequence>MEINETITGIEIKGTWPEIVKASEEITKILKQTTNQQEIQDWEEWRPRKNEKLEKEVQEKTIEKDKIKDSELEQNNKKVKDETKKALKDANKAIENVTKDQEKTVNKTISSIDKLTKSIDTILRKIFRTLQEKVYKKLTFKTSDQYFDNNLISASIGAKKSKIKINKENDHYKLSINIKEEDILKDFNKKIKTSF</sequence>
<dbReference type="InterPro" id="IPR043868">
    <property type="entry name" value="DUF5828"/>
</dbReference>
<dbReference type="Proteomes" id="UP000185744">
    <property type="component" value="Unassembled WGS sequence"/>
</dbReference>
<evidence type="ECO:0000313" key="3">
    <source>
        <dbReference type="Proteomes" id="UP000185744"/>
    </source>
</evidence>
<dbReference type="Pfam" id="PF19146">
    <property type="entry name" value="DUF5828"/>
    <property type="match status" value="1"/>
</dbReference>
<dbReference type="AlphaFoldDB" id="A0A1Q6DT39"/>